<accession>G8BS37</accession>
<keyword evidence="3" id="KW-1185">Reference proteome</keyword>
<dbReference type="RefSeq" id="XP_003685092.1">
    <property type="nucleotide sequence ID" value="XM_003685044.1"/>
</dbReference>
<dbReference type="OrthoDB" id="4060584at2759"/>
<evidence type="ECO:0000313" key="2">
    <source>
        <dbReference type="EMBL" id="CCE62658.1"/>
    </source>
</evidence>
<name>G8BS37_TETPH</name>
<dbReference type="STRING" id="1071381.G8BS37"/>
<protein>
    <submittedName>
        <fullName evidence="2">Uncharacterized protein</fullName>
    </submittedName>
</protein>
<dbReference type="AlphaFoldDB" id="G8BS37"/>
<feature type="region of interest" description="Disordered" evidence="1">
    <location>
        <begin position="1"/>
        <end position="23"/>
    </location>
</feature>
<sequence length="277" mass="31946">MAPSTPKRNGASEFLHHSDGDLGNTDMDAGIFDDNFVEYNDTRTLKTPMKGGTKSLLQPVTPITATKKTERTSLNLFDSTNTHSKDSLRTPINQATESPRLLTPSQIVSDSKSISRVLFPLDNTEESEEYEDKDFVHNNSNKLVFEDTSKRKAQESSIIEEGTFNKLRRSTPGTPSNQIITEDIKNEWHNENNTISIFEEKRTEYVKETKLYNPFEVDDILTEEEILRRKNELIQNNQNIEDVVTYFNKNGKIVRTRKLTSEEKEKFKPKRLFKDNY</sequence>
<dbReference type="GeneID" id="11534407"/>
<organism evidence="2 3">
    <name type="scientific">Tetrapisispora phaffii (strain ATCC 24235 / CBS 4417 / NBRC 1672 / NRRL Y-8282 / UCD 70-5)</name>
    <name type="common">Yeast</name>
    <name type="synonym">Fabospora phaffii</name>
    <dbReference type="NCBI Taxonomy" id="1071381"/>
    <lineage>
        <taxon>Eukaryota</taxon>
        <taxon>Fungi</taxon>
        <taxon>Dikarya</taxon>
        <taxon>Ascomycota</taxon>
        <taxon>Saccharomycotina</taxon>
        <taxon>Saccharomycetes</taxon>
        <taxon>Saccharomycetales</taxon>
        <taxon>Saccharomycetaceae</taxon>
        <taxon>Tetrapisispora</taxon>
    </lineage>
</organism>
<dbReference type="Proteomes" id="UP000005666">
    <property type="component" value="Chromosome 4"/>
</dbReference>
<dbReference type="KEGG" id="tpf:TPHA_0D00140"/>
<evidence type="ECO:0000313" key="3">
    <source>
        <dbReference type="Proteomes" id="UP000005666"/>
    </source>
</evidence>
<dbReference type="HOGENOM" id="CLU_086083_0_0_1"/>
<proteinExistence type="predicted"/>
<dbReference type="EMBL" id="HE612859">
    <property type="protein sequence ID" value="CCE62658.1"/>
    <property type="molecule type" value="Genomic_DNA"/>
</dbReference>
<reference evidence="2 3" key="1">
    <citation type="journal article" date="2011" name="Proc. Natl. Acad. Sci. U.S.A.">
        <title>Evolutionary erosion of yeast sex chromosomes by mating-type switching accidents.</title>
        <authorList>
            <person name="Gordon J.L."/>
            <person name="Armisen D."/>
            <person name="Proux-Wera E."/>
            <person name="Oheigeartaigh S.S."/>
            <person name="Byrne K.P."/>
            <person name="Wolfe K.H."/>
        </authorList>
    </citation>
    <scope>NUCLEOTIDE SEQUENCE [LARGE SCALE GENOMIC DNA]</scope>
    <source>
        <strain evidence="3">ATCC 24235 / CBS 4417 / NBRC 1672 / NRRL Y-8282 / UCD 70-5</strain>
    </source>
</reference>
<evidence type="ECO:0000256" key="1">
    <source>
        <dbReference type="SAM" id="MobiDB-lite"/>
    </source>
</evidence>
<gene>
    <name evidence="2" type="primary">TPHA0D00140</name>
    <name evidence="2" type="ordered locus">TPHA_0D00140</name>
</gene>